<sequence>MDSGRFTVGWVCAHDFELTASRAMLDEEFSGEQLGFHRQLHPSDKNIYAYGMVGGHAVVMACAPGGLHNDASAANVARSMLSSFRFIRFSLMVGVGSGVPNDKHDIRLGDVVVSQPDDDGGGVTQYDFVGSSPNGSLHKLGISIRPPRVLLDAVPRIQSIHRFQGTKLPSHLEQFYGKLKQSSKSHFQKPDHNTDRLFHTKCQHGRDITCDSCGLFEETSRATRFKYGDVVDPDPHVHYGQIASGDLDVANMIGHHPSEAPPATVCIEREAAGLDISFPCLMIRGISDYADSHPRDGWHKYAASTAAAYAKDLLEVIPTGATNNTTSAGIERDHQDKFVEDLALCYHDDRTCIRNRLPGTFEWFLRDKKFLEWRRNAKPAILWLTAGPGFGKSVLSRSLLDENHLVNPDNNYVCYFFFKKNLAGRSTGANVISSILHQLFTGKGASMGLHSKLKQNYQELEPIEHLTELWDILIQCAKTLDSGWITCVIDGFDECEPDTRAKLQELLTDLYVNEQSVPRNDSVRLKLLVTSRPDPNTDTEFASMLPNTSYIDLDAGLYSDQVVGDIDKVAKSKIPQILGDMQPTDQKAFELSLKTLQNLSQLQLHLVFSIIKRDISVDVRNWERTLSTLPSAIEDKYGKLWEGIDASHQPRTRIILAIVLGAQRTLTIDETNIALAILEWGDSSGSDKDLQVRLLDEFDHILDHACAPFVQVVDSRVSLLHDTARDFLLQSSQGKHEIRGGSFDERKCHALLCKACIHRLMKATSLADQSDTFYQYAKDNWEKHWSLATLEFNDMLAFDAARMLTDVMADNHHKPYPQLQVTKSASRYIGALLHAAEMQAFSIYKCMLDQISQEPDSTACFEAIISQVVRNSKWQKDEDKQLLSMLLSKFQQMPDGGYLLDWVLQEALNTEPTGIMPLLLKSGAGLSLRTLRFAHALDNLCGNMHDSADMKDVLEGAYETENSQEYIFAPVVRIKTYLGEPHIPPESFTDVLDLSKIKLEFAWKVEGRYMKDFHASLSSDKMTVHLEMTGSKFGSATLPVSSCSRTNPWFPSQIQVAVQACARYGWTEIISWLLKSASTRVSSLSSLSAFNTAMRFSHVETAIVLATFSEFDWSFLFQRLDHIIRDDLGRSIAWVEKLTPDVPDIVLKRILKIAISRNREDLALRVLENYSHQARDLLVAIFQDITFRLSIPRSPSDSEDDLSVETIEGQAEPSQSASHFNAKSIEAHTVNLEDLRYLLTFEPIALHERDFSFDQVIRLGEVNVEEITRAQRLAHKVHADLDTSDVLQSCFEYHGVSSLLYLAERSSADLPGTFRVIAYACRALGSYVVLGAAALALKEIGVTQAGLWDAVLGEKPHLPTRDGEPSGTGVSGTAWLLKKAILLVALSLGTTDVVDFLISSGFGPIVAGDVLYQRAKAINNPAIMQTILEAESKPDNTENETLQPDLPVEVGILGELNDTAKALLLAGARADIVLTDQLCGKYRIRPEELGGNSRADQILSQIAMFRGHVGLGSVLCSASYHGLSNDVTMLVEENEQPVNEPSGLFGSALCAASYRGHYKIVEYLLLRGADHTLRGPRGTPLQYALRDQDQLEIPLAYQVKDAGDNWEVVKLLRNYEQPESVSSPVEYMEMDDFWSEDGDDEEMEGDGDDDDNDQ</sequence>
<dbReference type="InterPro" id="IPR036770">
    <property type="entry name" value="Ankyrin_rpt-contain_sf"/>
</dbReference>
<dbReference type="Pfam" id="PF00023">
    <property type="entry name" value="Ank"/>
    <property type="match status" value="1"/>
</dbReference>
<dbReference type="InterPro" id="IPR027417">
    <property type="entry name" value="P-loop_NTPase"/>
</dbReference>
<keyword evidence="1" id="KW-0677">Repeat</keyword>
<accession>A0A5N6L2B1</accession>
<name>A0A5N6L2B1_9ROSI</name>
<evidence type="ECO:0000256" key="2">
    <source>
        <dbReference type="SAM" id="MobiDB-lite"/>
    </source>
</evidence>
<dbReference type="InterPro" id="IPR035994">
    <property type="entry name" value="Nucleoside_phosphorylase_sf"/>
</dbReference>
<reference evidence="4 5" key="1">
    <citation type="submission" date="2019-06" db="EMBL/GenBank/DDBJ databases">
        <title>A chromosomal-level reference genome of Carpinus fangiana (Coryloideae, Betulaceae).</title>
        <authorList>
            <person name="Yang X."/>
            <person name="Wang Z."/>
            <person name="Zhang L."/>
            <person name="Hao G."/>
            <person name="Liu J."/>
            <person name="Yang Y."/>
        </authorList>
    </citation>
    <scope>NUCLEOTIDE SEQUENCE [LARGE SCALE GENOMIC DNA]</scope>
    <source>
        <strain evidence="4">Cfa_2016G</strain>
        <tissue evidence="4">Leaf</tissue>
    </source>
</reference>
<dbReference type="InterPro" id="IPR002110">
    <property type="entry name" value="Ankyrin_rpt"/>
</dbReference>
<dbReference type="Gene3D" id="3.40.50.1580">
    <property type="entry name" value="Nucleoside phosphorylase domain"/>
    <property type="match status" value="1"/>
</dbReference>
<feature type="domain" description="Nephrocystin 3-like N-terminal" evidence="3">
    <location>
        <begin position="359"/>
        <end position="532"/>
    </location>
</feature>
<protein>
    <recommendedName>
        <fullName evidence="3">Nephrocystin 3-like N-terminal domain-containing protein</fullName>
    </recommendedName>
</protein>
<comment type="caution">
    <text evidence="4">The sequence shown here is derived from an EMBL/GenBank/DDBJ whole genome shotgun (WGS) entry which is preliminary data.</text>
</comment>
<dbReference type="SUPFAM" id="SSF53167">
    <property type="entry name" value="Purine and uridine phosphorylases"/>
    <property type="match status" value="1"/>
</dbReference>
<feature type="region of interest" description="Disordered" evidence="2">
    <location>
        <begin position="1194"/>
        <end position="1218"/>
    </location>
</feature>
<keyword evidence="5" id="KW-1185">Reference proteome</keyword>
<dbReference type="Gene3D" id="3.40.50.300">
    <property type="entry name" value="P-loop containing nucleotide triphosphate hydrolases"/>
    <property type="match status" value="1"/>
</dbReference>
<evidence type="ECO:0000313" key="5">
    <source>
        <dbReference type="Proteomes" id="UP000327013"/>
    </source>
</evidence>
<feature type="compositionally biased region" description="Acidic residues" evidence="2">
    <location>
        <begin position="1628"/>
        <end position="1654"/>
    </location>
</feature>
<dbReference type="PANTHER" id="PTHR46082:SF11">
    <property type="entry name" value="AAA+ ATPASE DOMAIN-CONTAINING PROTEIN-RELATED"/>
    <property type="match status" value="1"/>
</dbReference>
<dbReference type="Proteomes" id="UP000327013">
    <property type="component" value="Unassembled WGS sequence"/>
</dbReference>
<proteinExistence type="predicted"/>
<dbReference type="PANTHER" id="PTHR46082">
    <property type="entry name" value="ATP/GTP-BINDING PROTEIN-RELATED"/>
    <property type="match status" value="1"/>
</dbReference>
<dbReference type="InterPro" id="IPR053137">
    <property type="entry name" value="NLR-like"/>
</dbReference>
<dbReference type="GO" id="GO:0003824">
    <property type="term" value="F:catalytic activity"/>
    <property type="evidence" value="ECO:0007669"/>
    <property type="project" value="InterPro"/>
</dbReference>
<organism evidence="4 5">
    <name type="scientific">Carpinus fangiana</name>
    <dbReference type="NCBI Taxonomy" id="176857"/>
    <lineage>
        <taxon>Eukaryota</taxon>
        <taxon>Viridiplantae</taxon>
        <taxon>Streptophyta</taxon>
        <taxon>Embryophyta</taxon>
        <taxon>Tracheophyta</taxon>
        <taxon>Spermatophyta</taxon>
        <taxon>Magnoliopsida</taxon>
        <taxon>eudicotyledons</taxon>
        <taxon>Gunneridae</taxon>
        <taxon>Pentapetalae</taxon>
        <taxon>rosids</taxon>
        <taxon>fabids</taxon>
        <taxon>Fagales</taxon>
        <taxon>Betulaceae</taxon>
        <taxon>Carpinus</taxon>
    </lineage>
</organism>
<dbReference type="EMBL" id="VIBQ01000066">
    <property type="protein sequence ID" value="KAB8576214.1"/>
    <property type="molecule type" value="Genomic_DNA"/>
</dbReference>
<dbReference type="GO" id="GO:0009116">
    <property type="term" value="P:nucleoside metabolic process"/>
    <property type="evidence" value="ECO:0007669"/>
    <property type="project" value="InterPro"/>
</dbReference>
<feature type="region of interest" description="Disordered" evidence="2">
    <location>
        <begin position="1620"/>
        <end position="1654"/>
    </location>
</feature>
<gene>
    <name evidence="4" type="ORF">FH972_025742</name>
</gene>
<evidence type="ECO:0000256" key="1">
    <source>
        <dbReference type="ARBA" id="ARBA00022737"/>
    </source>
</evidence>
<dbReference type="InterPro" id="IPR056884">
    <property type="entry name" value="NPHP3-like_N"/>
</dbReference>
<evidence type="ECO:0000313" key="4">
    <source>
        <dbReference type="EMBL" id="KAB8576214.1"/>
    </source>
</evidence>
<evidence type="ECO:0000259" key="3">
    <source>
        <dbReference type="Pfam" id="PF24883"/>
    </source>
</evidence>
<dbReference type="SUPFAM" id="SSF48403">
    <property type="entry name" value="Ankyrin repeat"/>
    <property type="match status" value="1"/>
</dbReference>
<dbReference type="OrthoDB" id="3248304at2759"/>
<dbReference type="Pfam" id="PF24883">
    <property type="entry name" value="NPHP3_N"/>
    <property type="match status" value="1"/>
</dbReference>
<dbReference type="Gene3D" id="1.25.40.20">
    <property type="entry name" value="Ankyrin repeat-containing domain"/>
    <property type="match status" value="1"/>
</dbReference>